<feature type="transmembrane region" description="Helical" evidence="9">
    <location>
        <begin position="292"/>
        <end position="317"/>
    </location>
</feature>
<evidence type="ECO:0000259" key="10">
    <source>
        <dbReference type="PROSITE" id="PS50850"/>
    </source>
</evidence>
<dbReference type="FunFam" id="1.20.1250.20:FF:000055">
    <property type="entry name" value="Facilitated trehalose transporter Tret1-2 homolog"/>
    <property type="match status" value="1"/>
</dbReference>
<dbReference type="InterPro" id="IPR050549">
    <property type="entry name" value="MFS_Trehalose_Transporter"/>
</dbReference>
<dbReference type="Gene3D" id="1.20.1250.20">
    <property type="entry name" value="MFS general substrate transporter like domains"/>
    <property type="match status" value="1"/>
</dbReference>
<dbReference type="PROSITE" id="PS00216">
    <property type="entry name" value="SUGAR_TRANSPORT_1"/>
    <property type="match status" value="1"/>
</dbReference>
<gene>
    <name evidence="12" type="primary">LOC117642604</name>
</gene>
<dbReference type="PROSITE" id="PS00217">
    <property type="entry name" value="SUGAR_TRANSPORT_2"/>
    <property type="match status" value="1"/>
</dbReference>
<comment type="subcellular location">
    <subcellularLocation>
        <location evidence="1">Cell membrane</location>
        <topology evidence="1">Multi-pass membrane protein</topology>
    </subcellularLocation>
</comment>
<dbReference type="GO" id="GO:0005886">
    <property type="term" value="C:plasma membrane"/>
    <property type="evidence" value="ECO:0007669"/>
    <property type="project" value="UniProtKB-SubCell"/>
</dbReference>
<dbReference type="SUPFAM" id="SSF103473">
    <property type="entry name" value="MFS general substrate transporter"/>
    <property type="match status" value="1"/>
</dbReference>
<evidence type="ECO:0000256" key="9">
    <source>
        <dbReference type="SAM" id="Phobius"/>
    </source>
</evidence>
<feature type="domain" description="Major facilitator superfamily (MFS) profile" evidence="10">
    <location>
        <begin position="48"/>
        <end position="487"/>
    </location>
</feature>
<keyword evidence="8" id="KW-0813">Transport</keyword>
<accession>A0A6P8YJB6</accession>
<dbReference type="InterPro" id="IPR020846">
    <property type="entry name" value="MFS_dom"/>
</dbReference>
<evidence type="ECO:0000256" key="2">
    <source>
        <dbReference type="ARBA" id="ARBA00022475"/>
    </source>
</evidence>
<dbReference type="AlphaFoldDB" id="A0A6P8YJB6"/>
<feature type="transmembrane region" description="Helical" evidence="9">
    <location>
        <begin position="361"/>
        <end position="381"/>
    </location>
</feature>
<dbReference type="GeneID" id="117642604"/>
<dbReference type="CDD" id="cd17358">
    <property type="entry name" value="MFS_GLUT6_8_Class3_like"/>
    <property type="match status" value="1"/>
</dbReference>
<dbReference type="InterPro" id="IPR003663">
    <property type="entry name" value="Sugar/inositol_transpt"/>
</dbReference>
<protein>
    <submittedName>
        <fullName evidence="12">Facilitated trehalose transporter Tret1-like</fullName>
    </submittedName>
</protein>
<dbReference type="RefSeq" id="XP_034236806.1">
    <property type="nucleotide sequence ID" value="XM_034380915.1"/>
</dbReference>
<dbReference type="PANTHER" id="PTHR48021">
    <property type="match status" value="1"/>
</dbReference>
<dbReference type="NCBIfam" id="TIGR00879">
    <property type="entry name" value="SP"/>
    <property type="match status" value="1"/>
</dbReference>
<comment type="similarity">
    <text evidence="7">Belongs to the major facilitator superfamily. Sugar transporter (TC 2.A.1.1) family. Trehalose transporter subfamily.</text>
</comment>
<dbReference type="Pfam" id="PF00083">
    <property type="entry name" value="Sugar_tr"/>
    <property type="match status" value="1"/>
</dbReference>
<proteinExistence type="inferred from homology"/>
<feature type="transmembrane region" description="Helical" evidence="9">
    <location>
        <begin position="131"/>
        <end position="149"/>
    </location>
</feature>
<dbReference type="PANTHER" id="PTHR48021:SF1">
    <property type="entry name" value="GH07001P-RELATED"/>
    <property type="match status" value="1"/>
</dbReference>
<dbReference type="PRINTS" id="PR00171">
    <property type="entry name" value="SUGRTRNSPORT"/>
</dbReference>
<evidence type="ECO:0000256" key="8">
    <source>
        <dbReference type="RuleBase" id="RU003346"/>
    </source>
</evidence>
<feature type="transmembrane region" description="Helical" evidence="9">
    <location>
        <begin position="464"/>
        <end position="483"/>
    </location>
</feature>
<evidence type="ECO:0000256" key="3">
    <source>
        <dbReference type="ARBA" id="ARBA00022692"/>
    </source>
</evidence>
<keyword evidence="3 9" id="KW-0812">Transmembrane</keyword>
<feature type="transmembrane region" description="Helical" evidence="9">
    <location>
        <begin position="393"/>
        <end position="420"/>
    </location>
</feature>
<evidence type="ECO:0000313" key="12">
    <source>
        <dbReference type="RefSeq" id="XP_034236806.1"/>
    </source>
</evidence>
<dbReference type="InterPro" id="IPR044775">
    <property type="entry name" value="MFS_ERD6/Tret1-like"/>
</dbReference>
<evidence type="ECO:0000256" key="7">
    <source>
        <dbReference type="ARBA" id="ARBA00024348"/>
    </source>
</evidence>
<keyword evidence="4 9" id="KW-1133">Transmembrane helix</keyword>
<evidence type="ECO:0000313" key="11">
    <source>
        <dbReference type="Proteomes" id="UP000515158"/>
    </source>
</evidence>
<dbReference type="GO" id="GO:0051119">
    <property type="term" value="F:sugar transmembrane transporter activity"/>
    <property type="evidence" value="ECO:0007669"/>
    <property type="project" value="InterPro"/>
</dbReference>
<dbReference type="PROSITE" id="PS50850">
    <property type="entry name" value="MFS"/>
    <property type="match status" value="1"/>
</dbReference>
<dbReference type="InterPro" id="IPR005829">
    <property type="entry name" value="Sugar_transporter_CS"/>
</dbReference>
<keyword evidence="5 9" id="KW-0472">Membrane</keyword>
<feature type="transmembrane region" description="Helical" evidence="9">
    <location>
        <begin position="215"/>
        <end position="233"/>
    </location>
</feature>
<dbReference type="Proteomes" id="UP000515158">
    <property type="component" value="Unplaced"/>
</dbReference>
<sequence length="530" mass="56065">MPVPPAQMNPATRLVQGPGKILLEENSRTALTIVTTTTEARKVPQFLAAFTATLGALCAGTYFSWSASVSADLVQKGNNATANANATEDDGQAMLSLEHFSWVVSMLMIGACGGSLVAGMAANRLGRQRTLVLLSVPMVVSWLLMSATASATCLLLGRALGGISIGAVSVVAGMYVSEVAEPSVRGTLGAFFQLQITVGMLLGFVLGLLRNPVHLAYVNIALPVVYAALFWSMPESPVFLLSRGLSERARASLQWLRGPEYDVSEEMAAMRHSIMESAQTKSGVRDLFKSRVAIKGMVVALGLMAAQQLSGVNAVIAYASDIFKASGSSMDPDQCNIIMGVVQVASTFLSMVLADRAGRRVLLLLSSGVMTICLATLGTYFHLANVHPDGMQVITWLPLVAVAVFITAFSLGLGPLPWCVVSEVFSPSVKGAAASVACGANWLMAFFVTKFFTNLASAFGKSGTFFVFTFIAAVGTLFIALVVPETKGKTLDEILAELTGSRVRSRPADGVPAAIEEEEEADFVRKPFPL</sequence>
<feature type="transmembrane region" description="Helical" evidence="9">
    <location>
        <begin position="337"/>
        <end position="354"/>
    </location>
</feature>
<feature type="transmembrane region" description="Helical" evidence="9">
    <location>
        <begin position="432"/>
        <end position="452"/>
    </location>
</feature>
<feature type="transmembrane region" description="Helical" evidence="9">
    <location>
        <begin position="155"/>
        <end position="176"/>
    </location>
</feature>
<dbReference type="OrthoDB" id="6612291at2759"/>
<evidence type="ECO:0000256" key="1">
    <source>
        <dbReference type="ARBA" id="ARBA00004651"/>
    </source>
</evidence>
<organism evidence="12">
    <name type="scientific">Thrips palmi</name>
    <name type="common">Melon thrips</name>
    <dbReference type="NCBI Taxonomy" id="161013"/>
    <lineage>
        <taxon>Eukaryota</taxon>
        <taxon>Metazoa</taxon>
        <taxon>Ecdysozoa</taxon>
        <taxon>Arthropoda</taxon>
        <taxon>Hexapoda</taxon>
        <taxon>Insecta</taxon>
        <taxon>Pterygota</taxon>
        <taxon>Neoptera</taxon>
        <taxon>Paraneoptera</taxon>
        <taxon>Thysanoptera</taxon>
        <taxon>Terebrantia</taxon>
        <taxon>Thripoidea</taxon>
        <taxon>Thripidae</taxon>
        <taxon>Thrips</taxon>
    </lineage>
</organism>
<keyword evidence="6" id="KW-0325">Glycoprotein</keyword>
<feature type="transmembrane region" description="Helical" evidence="9">
    <location>
        <begin position="100"/>
        <end position="119"/>
    </location>
</feature>
<dbReference type="InterPro" id="IPR036259">
    <property type="entry name" value="MFS_trans_sf"/>
</dbReference>
<reference evidence="12" key="1">
    <citation type="submission" date="2025-08" db="UniProtKB">
        <authorList>
            <consortium name="RefSeq"/>
        </authorList>
    </citation>
    <scope>IDENTIFICATION</scope>
    <source>
        <tissue evidence="12">Total insect</tissue>
    </source>
</reference>
<evidence type="ECO:0000256" key="4">
    <source>
        <dbReference type="ARBA" id="ARBA00022989"/>
    </source>
</evidence>
<feature type="transmembrane region" description="Helical" evidence="9">
    <location>
        <begin position="188"/>
        <end position="209"/>
    </location>
</feature>
<dbReference type="InParanoid" id="A0A6P8YJB6"/>
<feature type="transmembrane region" description="Helical" evidence="9">
    <location>
        <begin position="46"/>
        <end position="65"/>
    </location>
</feature>
<evidence type="ECO:0000256" key="6">
    <source>
        <dbReference type="ARBA" id="ARBA00023180"/>
    </source>
</evidence>
<name>A0A6P8YJB6_THRPL</name>
<evidence type="ECO:0000256" key="5">
    <source>
        <dbReference type="ARBA" id="ARBA00023136"/>
    </source>
</evidence>
<dbReference type="InterPro" id="IPR005828">
    <property type="entry name" value="MFS_sugar_transport-like"/>
</dbReference>
<keyword evidence="11" id="KW-1185">Reference proteome</keyword>
<dbReference type="KEGG" id="tpal:117642604"/>
<keyword evidence="2" id="KW-1003">Cell membrane</keyword>